<evidence type="ECO:0000259" key="2">
    <source>
        <dbReference type="Pfam" id="PF09851"/>
    </source>
</evidence>
<keyword evidence="1" id="KW-0812">Transmembrane</keyword>
<dbReference type="RefSeq" id="WP_094932222.1">
    <property type="nucleotide sequence ID" value="NZ_CP022753.1"/>
</dbReference>
<evidence type="ECO:0000256" key="1">
    <source>
        <dbReference type="SAM" id="Phobius"/>
    </source>
</evidence>
<evidence type="ECO:0000313" key="3">
    <source>
        <dbReference type="EMBL" id="ASU82216.1"/>
    </source>
</evidence>
<evidence type="ECO:0000313" key="4">
    <source>
        <dbReference type="Proteomes" id="UP000215005"/>
    </source>
</evidence>
<dbReference type="InterPro" id="IPR018649">
    <property type="entry name" value="SHOCT"/>
</dbReference>
<sequence>MMGCHGMTGAETGWAEAVATTLAPLLTVAVVIAVAILVLRNTALTTLATPTVRHRQSPPPVVDGPIEMLKERYARGEVDHGEFERRLDVLMRNREEWPRQTAPSPRGTR</sequence>
<protein>
    <recommendedName>
        <fullName evidence="2">SHOCT domain-containing protein</fullName>
    </recommendedName>
</protein>
<dbReference type="KEGG" id="ngv:CDO52_04930"/>
<name>A0A223S260_9ACTN</name>
<keyword evidence="4" id="KW-1185">Reference proteome</keyword>
<gene>
    <name evidence="3" type="ORF">CDO52_04930</name>
</gene>
<reference evidence="3 4" key="1">
    <citation type="submission" date="2017-08" db="EMBL/GenBank/DDBJ databases">
        <title>The complete genome sequence of Nocardiopsis gilva YIM 90087.</title>
        <authorList>
            <person name="Yin M."/>
            <person name="Tang S."/>
        </authorList>
    </citation>
    <scope>NUCLEOTIDE SEQUENCE [LARGE SCALE GENOMIC DNA]</scope>
    <source>
        <strain evidence="3 4">YIM 90087</strain>
    </source>
</reference>
<dbReference type="OrthoDB" id="3748887at2"/>
<dbReference type="Pfam" id="PF09851">
    <property type="entry name" value="SHOCT"/>
    <property type="match status" value="1"/>
</dbReference>
<dbReference type="AlphaFoldDB" id="A0A223S260"/>
<organism evidence="3 4">
    <name type="scientific">Nocardiopsis gilva YIM 90087</name>
    <dbReference type="NCBI Taxonomy" id="1235441"/>
    <lineage>
        <taxon>Bacteria</taxon>
        <taxon>Bacillati</taxon>
        <taxon>Actinomycetota</taxon>
        <taxon>Actinomycetes</taxon>
        <taxon>Streptosporangiales</taxon>
        <taxon>Nocardiopsidaceae</taxon>
        <taxon>Nocardiopsis</taxon>
    </lineage>
</organism>
<dbReference type="Proteomes" id="UP000215005">
    <property type="component" value="Chromosome"/>
</dbReference>
<accession>A0A223S260</accession>
<feature type="domain" description="SHOCT" evidence="2">
    <location>
        <begin position="65"/>
        <end position="90"/>
    </location>
</feature>
<feature type="transmembrane region" description="Helical" evidence="1">
    <location>
        <begin position="17"/>
        <end position="39"/>
    </location>
</feature>
<dbReference type="EMBL" id="CP022753">
    <property type="protein sequence ID" value="ASU82216.1"/>
    <property type="molecule type" value="Genomic_DNA"/>
</dbReference>
<proteinExistence type="predicted"/>
<keyword evidence="1" id="KW-1133">Transmembrane helix</keyword>
<keyword evidence="1" id="KW-0472">Membrane</keyword>